<dbReference type="GO" id="GO:0005525">
    <property type="term" value="F:GTP binding"/>
    <property type="evidence" value="ECO:0007669"/>
    <property type="project" value="UniProtKB-KW"/>
</dbReference>
<dbReference type="Gene3D" id="3.30.460.10">
    <property type="entry name" value="Beta Polymerase, domain 2"/>
    <property type="match status" value="1"/>
</dbReference>
<dbReference type="Pfam" id="PF04607">
    <property type="entry name" value="RelA_SpoT"/>
    <property type="match status" value="1"/>
</dbReference>
<comment type="similarity">
    <text evidence="1">Belongs to the RelA/SpoT family.</text>
</comment>
<dbReference type="Proteomes" id="UP000655225">
    <property type="component" value="Unassembled WGS sequence"/>
</dbReference>
<dbReference type="EC" id="2.7.6.5" evidence="2"/>
<dbReference type="Gene3D" id="1.10.3210.10">
    <property type="entry name" value="Hypothetical protein af1432"/>
    <property type="match status" value="1"/>
</dbReference>
<sequence length="736" mass="81873">MGVPAIALYASPPSSVCSTPHPCQINSHTSSDFELNPRLPSSSSPSASSGQKPIVGGLSCLFSSPSVLRHASSSSFVGGGDDLGSLRHDRGEELSSSFCYSPYSSFSSSLKCRDQSPVSVFQGPVSCSSGGVGSSRSPPMRISRERSGDLQLQSSFRAGRDGMFNGFLRNALGSCIDYDSPSFPMPGGGLDGDSSTATVDELTFNMEENLMEMSCKPYAKELLLGAQLRHKIFYEDFVVKAFCEAEKAHRGQMRASGDPYLQHCVETAVLLAMIGANSTVVAAGLLHDTLDDSFMNYDYIFRTFGAGVADLVEGVSKLSHLSKLARENNTANKTIKADRLHTMFLAMADARAVLIKLADRLHNMMTLEALPLAKQHRFAKETLEIFAPLANRLGISNWKEQLENLCFKHLNPDQHQELSSKLVKSFDEEMITSTIEKLELALNDGAVSYDVLSGRHKSLYSIYCKMLKKKLTMDEIHDIHGLRLIVANEEDCYTALKVVHQLWPEVPGKLKDYISHPKFNGYQSLHTVVMGEDMVPLEVQIRTTEMHLQAEFGFAAHWRYKEDDCKHSTFVLQMVEWARWVVTWQCETMRKHRFLPLGDADSISPPCPFPFHLDDCPYSYTPHCGQDGPVFVIMMENEKMSVQEFPANSTVMDLLERVGRGSSRWSPYGFPVKEELRPRLNHEPMSDPTCKLKMGDVVELTPAIPNRSLTEYREEIQRMYDRGLTVSSTGSTTRAG</sequence>
<dbReference type="FunFam" id="1.10.3210.10:FF:000001">
    <property type="entry name" value="GTP pyrophosphokinase RelA"/>
    <property type="match status" value="1"/>
</dbReference>
<feature type="region of interest" description="Disordered" evidence="6">
    <location>
        <begin position="29"/>
        <end position="51"/>
    </location>
</feature>
<comment type="caution">
    <text evidence="8">The sequence shown here is derived from an EMBL/GenBank/DDBJ whole genome shotgun (WGS) entry which is preliminary data.</text>
</comment>
<dbReference type="SMART" id="SM00954">
    <property type="entry name" value="RelA_SpoT"/>
    <property type="match status" value="1"/>
</dbReference>
<proteinExistence type="inferred from homology"/>
<evidence type="ECO:0000313" key="8">
    <source>
        <dbReference type="EMBL" id="KAF8401100.1"/>
    </source>
</evidence>
<dbReference type="OMA" id="YISHPKF"/>
<gene>
    <name evidence="8" type="ORF">HHK36_014403</name>
</gene>
<evidence type="ECO:0000259" key="7">
    <source>
        <dbReference type="PROSITE" id="PS51831"/>
    </source>
</evidence>
<keyword evidence="4" id="KW-0342">GTP-binding</keyword>
<dbReference type="GO" id="GO:0015969">
    <property type="term" value="P:guanosine tetraphosphate metabolic process"/>
    <property type="evidence" value="ECO:0007669"/>
    <property type="project" value="InterPro"/>
</dbReference>
<feature type="domain" description="HD" evidence="7">
    <location>
        <begin position="260"/>
        <end position="364"/>
    </location>
</feature>
<dbReference type="GO" id="GO:0009507">
    <property type="term" value="C:chloroplast"/>
    <property type="evidence" value="ECO:0007669"/>
    <property type="project" value="TreeGrafter"/>
</dbReference>
<dbReference type="InterPro" id="IPR043519">
    <property type="entry name" value="NT_sf"/>
</dbReference>
<dbReference type="FunFam" id="3.30.460.10:FF:000001">
    <property type="entry name" value="GTP pyrophosphokinase RelA"/>
    <property type="match status" value="1"/>
</dbReference>
<dbReference type="GO" id="GO:0008728">
    <property type="term" value="F:GTP diphosphokinase activity"/>
    <property type="evidence" value="ECO:0007669"/>
    <property type="project" value="UniProtKB-EC"/>
</dbReference>
<dbReference type="EMBL" id="JABCRI010000009">
    <property type="protein sequence ID" value="KAF8401100.1"/>
    <property type="molecule type" value="Genomic_DNA"/>
</dbReference>
<dbReference type="InterPro" id="IPR006674">
    <property type="entry name" value="HD_domain"/>
</dbReference>
<keyword evidence="3" id="KW-0346">Stress response</keyword>
<dbReference type="SMART" id="SM00471">
    <property type="entry name" value="HDc"/>
    <property type="match status" value="1"/>
</dbReference>
<evidence type="ECO:0000313" key="9">
    <source>
        <dbReference type="Proteomes" id="UP000655225"/>
    </source>
</evidence>
<reference evidence="8 9" key="1">
    <citation type="submission" date="2020-04" db="EMBL/GenBank/DDBJ databases">
        <title>Plant Genome Project.</title>
        <authorList>
            <person name="Zhang R.-G."/>
        </authorList>
    </citation>
    <scope>NUCLEOTIDE SEQUENCE [LARGE SCALE GENOMIC DNA]</scope>
    <source>
        <strain evidence="8">YNK0</strain>
        <tissue evidence="8">Leaf</tissue>
    </source>
</reference>
<feature type="region of interest" description="Disordered" evidence="6">
    <location>
        <begin position="129"/>
        <end position="148"/>
    </location>
</feature>
<dbReference type="InterPro" id="IPR003607">
    <property type="entry name" value="HD/PDEase_dom"/>
</dbReference>
<dbReference type="SUPFAM" id="SSF81301">
    <property type="entry name" value="Nucleotidyltransferase"/>
    <property type="match status" value="1"/>
</dbReference>
<evidence type="ECO:0000256" key="5">
    <source>
        <dbReference type="PROSITE-ProRule" id="PRU00182"/>
    </source>
</evidence>
<dbReference type="AlphaFoldDB" id="A0A834Z821"/>
<dbReference type="OrthoDB" id="430679at2759"/>
<keyword evidence="9" id="KW-1185">Reference proteome</keyword>
<dbReference type="CDD" id="cd00077">
    <property type="entry name" value="HDc"/>
    <property type="match status" value="1"/>
</dbReference>
<dbReference type="InterPro" id="IPR007685">
    <property type="entry name" value="RelA_SpoT"/>
</dbReference>
<evidence type="ECO:0000256" key="3">
    <source>
        <dbReference type="ARBA" id="ARBA00023016"/>
    </source>
</evidence>
<evidence type="ECO:0000256" key="1">
    <source>
        <dbReference type="ARBA" id="ARBA00007476"/>
    </source>
</evidence>
<evidence type="ECO:0000256" key="2">
    <source>
        <dbReference type="ARBA" id="ARBA00013251"/>
    </source>
</evidence>
<dbReference type="GO" id="GO:0003723">
    <property type="term" value="F:RNA binding"/>
    <property type="evidence" value="ECO:0007669"/>
    <property type="project" value="UniProtKB-KW"/>
</dbReference>
<name>A0A834Z821_TETSI</name>
<dbReference type="Pfam" id="PF13328">
    <property type="entry name" value="HD_4"/>
    <property type="match status" value="1"/>
</dbReference>
<dbReference type="PANTHER" id="PTHR21262">
    <property type="entry name" value="GUANOSINE-3',5'-BIS DIPHOSPHATE 3'-PYROPHOSPHOHYDROLASE"/>
    <property type="match status" value="1"/>
</dbReference>
<protein>
    <recommendedName>
        <fullName evidence="2">GTP diphosphokinase</fullName>
        <ecNumber evidence="2">2.7.6.5</ecNumber>
    </recommendedName>
</protein>
<feature type="compositionally biased region" description="Low complexity" evidence="6">
    <location>
        <begin position="129"/>
        <end position="139"/>
    </location>
</feature>
<feature type="compositionally biased region" description="Low complexity" evidence="6">
    <location>
        <begin position="40"/>
        <end position="49"/>
    </location>
</feature>
<accession>A0A834Z821</accession>
<evidence type="ECO:0000256" key="4">
    <source>
        <dbReference type="ARBA" id="ARBA00023134"/>
    </source>
</evidence>
<dbReference type="SUPFAM" id="SSF109604">
    <property type="entry name" value="HD-domain/PDEase-like"/>
    <property type="match status" value="1"/>
</dbReference>
<keyword evidence="4" id="KW-0547">Nucleotide-binding</keyword>
<evidence type="ECO:0000256" key="6">
    <source>
        <dbReference type="SAM" id="MobiDB-lite"/>
    </source>
</evidence>
<dbReference type="PROSITE" id="PS50889">
    <property type="entry name" value="S4"/>
    <property type="match status" value="1"/>
</dbReference>
<dbReference type="PANTHER" id="PTHR21262:SF0">
    <property type="entry name" value="GTP DIPHOSPHOKINASE RSH3, CHLOROPLASTIC-RELATED"/>
    <property type="match status" value="1"/>
</dbReference>
<keyword evidence="5" id="KW-0694">RNA-binding</keyword>
<organism evidence="8 9">
    <name type="scientific">Tetracentron sinense</name>
    <name type="common">Spur-leaf</name>
    <dbReference type="NCBI Taxonomy" id="13715"/>
    <lineage>
        <taxon>Eukaryota</taxon>
        <taxon>Viridiplantae</taxon>
        <taxon>Streptophyta</taxon>
        <taxon>Embryophyta</taxon>
        <taxon>Tracheophyta</taxon>
        <taxon>Spermatophyta</taxon>
        <taxon>Magnoliopsida</taxon>
        <taxon>Trochodendrales</taxon>
        <taxon>Trochodendraceae</taxon>
        <taxon>Tetracentron</taxon>
    </lineage>
</organism>
<dbReference type="PROSITE" id="PS51831">
    <property type="entry name" value="HD"/>
    <property type="match status" value="1"/>
</dbReference>
<dbReference type="CDD" id="cd05399">
    <property type="entry name" value="NT_Rel-Spo_like"/>
    <property type="match status" value="1"/>
</dbReference>